<evidence type="ECO:0000256" key="8">
    <source>
        <dbReference type="ARBA" id="ARBA00022490"/>
    </source>
</evidence>
<proteinExistence type="inferred from homology"/>
<accession>A0AAU8IC26</accession>
<feature type="binding site" evidence="14 15">
    <location>
        <position position="170"/>
    </location>
    <ligand>
        <name>a divalent metal cation</name>
        <dbReference type="ChEBI" id="CHEBI:60240"/>
    </ligand>
</feature>
<evidence type="ECO:0000259" key="17">
    <source>
        <dbReference type="PROSITE" id="PS51975"/>
    </source>
</evidence>
<keyword evidence="12 14" id="KW-0378">Hydrolase</keyword>
<evidence type="ECO:0000256" key="7">
    <source>
        <dbReference type="ARBA" id="ARBA00019179"/>
    </source>
</evidence>
<dbReference type="GO" id="GO:0006298">
    <property type="term" value="P:mismatch repair"/>
    <property type="evidence" value="ECO:0007669"/>
    <property type="project" value="TreeGrafter"/>
</dbReference>
<dbReference type="GO" id="GO:0032299">
    <property type="term" value="C:ribonuclease H2 complex"/>
    <property type="evidence" value="ECO:0007669"/>
    <property type="project" value="TreeGrafter"/>
</dbReference>
<dbReference type="PANTHER" id="PTHR10954">
    <property type="entry name" value="RIBONUCLEASE H2 SUBUNIT A"/>
    <property type="match status" value="1"/>
</dbReference>
<protein>
    <recommendedName>
        <fullName evidence="7 14">Ribonuclease HII</fullName>
        <shortName evidence="14">RNase HII</shortName>
        <ecNumber evidence="6 14">3.1.26.4</ecNumber>
    </recommendedName>
</protein>
<dbReference type="Gene3D" id="3.30.420.10">
    <property type="entry name" value="Ribonuclease H-like superfamily/Ribonuclease H"/>
    <property type="match status" value="1"/>
</dbReference>
<evidence type="ECO:0000256" key="14">
    <source>
        <dbReference type="HAMAP-Rule" id="MF_00052"/>
    </source>
</evidence>
<evidence type="ECO:0000256" key="16">
    <source>
        <dbReference type="RuleBase" id="RU003515"/>
    </source>
</evidence>
<evidence type="ECO:0000256" key="4">
    <source>
        <dbReference type="ARBA" id="ARBA00004496"/>
    </source>
</evidence>
<dbReference type="SUPFAM" id="SSF53098">
    <property type="entry name" value="Ribonuclease H-like"/>
    <property type="match status" value="1"/>
</dbReference>
<comment type="subcellular location">
    <subcellularLocation>
        <location evidence="4 14">Cytoplasm</location>
    </subcellularLocation>
</comment>
<organism evidence="18">
    <name type="scientific">Sporolactobacillus sp. Y61</name>
    <dbReference type="NCBI Taxonomy" id="3160863"/>
    <lineage>
        <taxon>Bacteria</taxon>
        <taxon>Bacillati</taxon>
        <taxon>Bacillota</taxon>
        <taxon>Bacilli</taxon>
        <taxon>Bacillales</taxon>
        <taxon>Sporolactobacillaceae</taxon>
        <taxon>Sporolactobacillus</taxon>
    </lineage>
</organism>
<dbReference type="FunFam" id="3.30.420.10:FF:000006">
    <property type="entry name" value="Ribonuclease HII"/>
    <property type="match status" value="1"/>
</dbReference>
<dbReference type="HAMAP" id="MF_00052_B">
    <property type="entry name" value="RNase_HII_B"/>
    <property type="match status" value="1"/>
</dbReference>
<keyword evidence="13 14" id="KW-0464">Manganese</keyword>
<dbReference type="PROSITE" id="PS51975">
    <property type="entry name" value="RNASE_H_2"/>
    <property type="match status" value="1"/>
</dbReference>
<dbReference type="GO" id="GO:0043137">
    <property type="term" value="P:DNA replication, removal of RNA primer"/>
    <property type="evidence" value="ECO:0007669"/>
    <property type="project" value="TreeGrafter"/>
</dbReference>
<comment type="function">
    <text evidence="3 14 16">Endonuclease that specifically degrades the RNA of RNA-DNA hybrids.</text>
</comment>
<dbReference type="AlphaFoldDB" id="A0AAU8IC26"/>
<dbReference type="InterPro" id="IPR022898">
    <property type="entry name" value="RNase_HII"/>
</dbReference>
<evidence type="ECO:0000256" key="6">
    <source>
        <dbReference type="ARBA" id="ARBA00012180"/>
    </source>
</evidence>
<feature type="domain" description="RNase H type-2" evidence="17">
    <location>
        <begin position="72"/>
        <end position="253"/>
    </location>
</feature>
<comment type="cofactor">
    <cofactor evidence="2">
        <name>Mg(2+)</name>
        <dbReference type="ChEBI" id="CHEBI:18420"/>
    </cofactor>
</comment>
<dbReference type="Pfam" id="PF01351">
    <property type="entry name" value="RNase_HII"/>
    <property type="match status" value="1"/>
</dbReference>
<evidence type="ECO:0000313" key="18">
    <source>
        <dbReference type="EMBL" id="XCJ16028.1"/>
    </source>
</evidence>
<reference evidence="18" key="1">
    <citation type="submission" date="2024-06" db="EMBL/GenBank/DDBJ databases">
        <authorList>
            <person name="Fan A."/>
            <person name="Zhang F.Y."/>
            <person name="Zhang L."/>
        </authorList>
    </citation>
    <scope>NUCLEOTIDE SEQUENCE</scope>
    <source>
        <strain evidence="18">Y61</strain>
    </source>
</reference>
<evidence type="ECO:0000256" key="1">
    <source>
        <dbReference type="ARBA" id="ARBA00000077"/>
    </source>
</evidence>
<dbReference type="NCBIfam" id="NF000595">
    <property type="entry name" value="PRK00015.1-3"/>
    <property type="match status" value="1"/>
</dbReference>
<evidence type="ECO:0000256" key="3">
    <source>
        <dbReference type="ARBA" id="ARBA00004065"/>
    </source>
</evidence>
<dbReference type="InterPro" id="IPR012337">
    <property type="entry name" value="RNaseH-like_sf"/>
</dbReference>
<dbReference type="GO" id="GO:0005737">
    <property type="term" value="C:cytoplasm"/>
    <property type="evidence" value="ECO:0007669"/>
    <property type="project" value="UniProtKB-SubCell"/>
</dbReference>
<dbReference type="EMBL" id="CP159510">
    <property type="protein sequence ID" value="XCJ16028.1"/>
    <property type="molecule type" value="Genomic_DNA"/>
</dbReference>
<dbReference type="EC" id="3.1.26.4" evidence="6 14"/>
<comment type="catalytic activity">
    <reaction evidence="1 14 15 16">
        <text>Endonucleolytic cleavage to 5'-phosphomonoester.</text>
        <dbReference type="EC" id="3.1.26.4"/>
    </reaction>
</comment>
<evidence type="ECO:0000256" key="9">
    <source>
        <dbReference type="ARBA" id="ARBA00022722"/>
    </source>
</evidence>
<evidence type="ECO:0000256" key="13">
    <source>
        <dbReference type="ARBA" id="ARBA00023211"/>
    </source>
</evidence>
<evidence type="ECO:0000256" key="15">
    <source>
        <dbReference type="PROSITE-ProRule" id="PRU01319"/>
    </source>
</evidence>
<dbReference type="GO" id="GO:0030145">
    <property type="term" value="F:manganese ion binding"/>
    <property type="evidence" value="ECO:0007669"/>
    <property type="project" value="UniProtKB-UniRule"/>
</dbReference>
<dbReference type="InterPro" id="IPR036397">
    <property type="entry name" value="RNaseH_sf"/>
</dbReference>
<dbReference type="InterPro" id="IPR001352">
    <property type="entry name" value="RNase_HII/HIII"/>
</dbReference>
<dbReference type="InterPro" id="IPR024567">
    <property type="entry name" value="RNase_HII/HIII_dom"/>
</dbReference>
<comment type="similarity">
    <text evidence="5 14 16">Belongs to the RNase HII family.</text>
</comment>
<feature type="binding site" evidence="14 15">
    <location>
        <position position="78"/>
    </location>
    <ligand>
        <name>a divalent metal cation</name>
        <dbReference type="ChEBI" id="CHEBI:60240"/>
    </ligand>
</feature>
<evidence type="ECO:0000256" key="10">
    <source>
        <dbReference type="ARBA" id="ARBA00022723"/>
    </source>
</evidence>
<name>A0AAU8IC26_9BACL</name>
<dbReference type="CDD" id="cd07182">
    <property type="entry name" value="RNase_HII_bacteria_HII_like"/>
    <property type="match status" value="1"/>
</dbReference>
<dbReference type="GO" id="GO:0004523">
    <property type="term" value="F:RNA-DNA hybrid ribonuclease activity"/>
    <property type="evidence" value="ECO:0007669"/>
    <property type="project" value="UniProtKB-UniRule"/>
</dbReference>
<feature type="binding site" evidence="14 15">
    <location>
        <position position="79"/>
    </location>
    <ligand>
        <name>a divalent metal cation</name>
        <dbReference type="ChEBI" id="CHEBI:60240"/>
    </ligand>
</feature>
<keyword evidence="11 14" id="KW-0255">Endonuclease</keyword>
<dbReference type="PANTHER" id="PTHR10954:SF18">
    <property type="entry name" value="RIBONUCLEASE HII"/>
    <property type="match status" value="1"/>
</dbReference>
<sequence length="253" mass="28452">MQYMTVAQIKEKLQAVQTLSPEDYSALEHDSRAGVRHLIRIWERKQQRRKLLIEKFDEMNRYEQELWDQGFQHVAGIDEAGRGPLAGPVVAACVILGTDTVLPGLNDSKQLTPSKRDLLYRQIQQNALSVSVGMVSAREIDSVNIYQAARRSMVQAVKNMKIKPDYLLIDAMRLPLEIDQSSLIKGDARSNSIAAASIIAKVTRDRLMNELDQVYPGYGFSGNKGYGTKEHVEAIRKLGPCPEHRMTFAPLKS</sequence>
<comment type="cofactor">
    <cofactor evidence="14 15">
        <name>Mn(2+)</name>
        <dbReference type="ChEBI" id="CHEBI:29035"/>
    </cofactor>
    <cofactor evidence="14 15">
        <name>Mg(2+)</name>
        <dbReference type="ChEBI" id="CHEBI:18420"/>
    </cofactor>
    <text evidence="14 15">Manganese or magnesium. Binds 1 divalent metal ion per monomer in the absence of substrate. May bind a second metal ion after substrate binding.</text>
</comment>
<keyword evidence="9 14" id="KW-0540">Nuclease</keyword>
<gene>
    <name evidence="14" type="primary">rnhB</name>
    <name evidence="18" type="ORF">ABNN70_09975</name>
</gene>
<evidence type="ECO:0000256" key="2">
    <source>
        <dbReference type="ARBA" id="ARBA00001946"/>
    </source>
</evidence>
<evidence type="ECO:0000256" key="12">
    <source>
        <dbReference type="ARBA" id="ARBA00022801"/>
    </source>
</evidence>
<evidence type="ECO:0000256" key="5">
    <source>
        <dbReference type="ARBA" id="ARBA00007383"/>
    </source>
</evidence>
<dbReference type="RefSeq" id="WP_353947704.1">
    <property type="nucleotide sequence ID" value="NZ_CP159510.1"/>
</dbReference>
<dbReference type="GO" id="GO:0003723">
    <property type="term" value="F:RNA binding"/>
    <property type="evidence" value="ECO:0007669"/>
    <property type="project" value="UniProtKB-UniRule"/>
</dbReference>
<keyword evidence="8 14" id="KW-0963">Cytoplasm</keyword>
<evidence type="ECO:0000256" key="11">
    <source>
        <dbReference type="ARBA" id="ARBA00022759"/>
    </source>
</evidence>
<dbReference type="NCBIfam" id="NF000594">
    <property type="entry name" value="PRK00015.1-1"/>
    <property type="match status" value="1"/>
</dbReference>
<keyword evidence="10 14" id="KW-0479">Metal-binding</keyword>